<organism evidence="2 3">
    <name type="scientific">Apolygus lucorum</name>
    <name type="common">Small green plant bug</name>
    <name type="synonym">Lygocoris lucorum</name>
    <dbReference type="NCBI Taxonomy" id="248454"/>
    <lineage>
        <taxon>Eukaryota</taxon>
        <taxon>Metazoa</taxon>
        <taxon>Ecdysozoa</taxon>
        <taxon>Arthropoda</taxon>
        <taxon>Hexapoda</taxon>
        <taxon>Insecta</taxon>
        <taxon>Pterygota</taxon>
        <taxon>Neoptera</taxon>
        <taxon>Paraneoptera</taxon>
        <taxon>Hemiptera</taxon>
        <taxon>Heteroptera</taxon>
        <taxon>Panheteroptera</taxon>
        <taxon>Cimicomorpha</taxon>
        <taxon>Miridae</taxon>
        <taxon>Mirini</taxon>
        <taxon>Apolygus</taxon>
    </lineage>
</organism>
<reference evidence="2" key="1">
    <citation type="journal article" date="2021" name="Mol. Ecol. Resour.">
        <title>Apolygus lucorum genome provides insights into omnivorousness and mesophyll feeding.</title>
        <authorList>
            <person name="Liu Y."/>
            <person name="Liu H."/>
            <person name="Wang H."/>
            <person name="Huang T."/>
            <person name="Liu B."/>
            <person name="Yang B."/>
            <person name="Yin L."/>
            <person name="Li B."/>
            <person name="Zhang Y."/>
            <person name="Zhang S."/>
            <person name="Jiang F."/>
            <person name="Zhang X."/>
            <person name="Ren Y."/>
            <person name="Wang B."/>
            <person name="Wang S."/>
            <person name="Lu Y."/>
            <person name="Wu K."/>
            <person name="Fan W."/>
            <person name="Wang G."/>
        </authorList>
    </citation>
    <scope>NUCLEOTIDE SEQUENCE</scope>
    <source>
        <strain evidence="2">12Hb</strain>
    </source>
</reference>
<feature type="compositionally biased region" description="Basic and acidic residues" evidence="1">
    <location>
        <begin position="134"/>
        <end position="148"/>
    </location>
</feature>
<name>A0A8S9Y4I2_APOLU</name>
<feature type="compositionally biased region" description="Polar residues" evidence="1">
    <location>
        <begin position="618"/>
        <end position="629"/>
    </location>
</feature>
<feature type="region of interest" description="Disordered" evidence="1">
    <location>
        <begin position="540"/>
        <end position="561"/>
    </location>
</feature>
<dbReference type="Proteomes" id="UP000466442">
    <property type="component" value="Unassembled WGS sequence"/>
</dbReference>
<evidence type="ECO:0000313" key="3">
    <source>
        <dbReference type="Proteomes" id="UP000466442"/>
    </source>
</evidence>
<proteinExistence type="predicted"/>
<dbReference type="AlphaFoldDB" id="A0A8S9Y4I2"/>
<feature type="compositionally biased region" description="Polar residues" evidence="1">
    <location>
        <begin position="30"/>
        <end position="50"/>
    </location>
</feature>
<evidence type="ECO:0000313" key="2">
    <source>
        <dbReference type="EMBL" id="KAF6215246.1"/>
    </source>
</evidence>
<feature type="compositionally biased region" description="Polar residues" evidence="1">
    <location>
        <begin position="233"/>
        <end position="256"/>
    </location>
</feature>
<feature type="region of interest" description="Disordered" evidence="1">
    <location>
        <begin position="1"/>
        <end position="256"/>
    </location>
</feature>
<evidence type="ECO:0000256" key="1">
    <source>
        <dbReference type="SAM" id="MobiDB-lite"/>
    </source>
</evidence>
<comment type="caution">
    <text evidence="2">The sequence shown here is derived from an EMBL/GenBank/DDBJ whole genome shotgun (WGS) entry which is preliminary data.</text>
</comment>
<dbReference type="EMBL" id="WIXP02000002">
    <property type="protein sequence ID" value="KAF6215246.1"/>
    <property type="molecule type" value="Genomic_DNA"/>
</dbReference>
<keyword evidence="3" id="KW-1185">Reference proteome</keyword>
<accession>A0A8S9Y4I2</accession>
<protein>
    <submittedName>
        <fullName evidence="2">Uncharacterized protein</fullName>
    </submittedName>
</protein>
<feature type="region of interest" description="Disordered" evidence="1">
    <location>
        <begin position="604"/>
        <end position="629"/>
    </location>
</feature>
<feature type="compositionally biased region" description="Polar residues" evidence="1">
    <location>
        <begin position="168"/>
        <end position="179"/>
    </location>
</feature>
<gene>
    <name evidence="2" type="ORF">GE061_009998</name>
</gene>
<sequence>MENEQNPTKKAELPLGESGATDTQRENLEPTETPQDTTGTSGPQDSSDGPTSPPGTEESPDRPQGTADTQSAPEEPSDTLREPQGTAESTGPQDTPDAPVVPPETEVSTDGVKETSDPQPAPEKMNEASNLSQEIHDKPQAADQRVEETGAASDPQGITDVPPVLPESSDTVDSPQALETGNEGPPSTDVDVPPIPSDSEDGSNKRRETEGSPLESEEAPDLRFYSPLPQDTIDPSQTLPESTDSPEGGQKTNEPLTVSRENTLGSFMPEPIPAPMVTAAEFDPQRAGFGAVNSQEFRSQHKKKLSIDKLHRFSFKLSVLRLKQYEIIRRLKIMEAARPKYVFADLEIKSALSERDPEKEKLLYLFSENKRLEEKCFYGDIENKKCLVMTSFYTGKRQEFLNILETLSSMTSNEEAEDYLVSIKNHLIEELKVTQEKLEEHQKAMAIRTKEFQQLTMKIMKAAETSSVSQGLRMKLKKGTPLTDDEILQLTLEKCLDTNNKLKTSIQSLGVQIDNLREQYLWKRNEFVCKLSSEFDNSELQTVPPDVKTPEESNPPTPTGSLYDIIIDQSSMAGRMARLGRNAEDLISYHYKLKDLKSRIITTSGYEKPKSREDSLTAIPSGTPTSQRP</sequence>